<keyword evidence="2" id="KW-0812">Transmembrane</keyword>
<sequence length="179" mass="19190">MDSEKPSLPVQDYFPGQVPEEPEPEPMVKNRSNRTALLSGLALLAVLPVIAVAALRTQTLTGFAGSPKCRPITKVMISPGKINVSTSDPEVNLSVLAYDSTNRPVWHGVRYEWGISSSNSIGSVKSKHDLGVFRPLNPGSGDLYVKTSNNCTKTAVIGSVAVTVVKSPVVPTQPIRKIR</sequence>
<evidence type="ECO:0000313" key="4">
    <source>
        <dbReference type="Proteomes" id="UP000178448"/>
    </source>
</evidence>
<dbReference type="EMBL" id="MFJD01000001">
    <property type="protein sequence ID" value="OGG05072.1"/>
    <property type="molecule type" value="Genomic_DNA"/>
</dbReference>
<evidence type="ECO:0000256" key="2">
    <source>
        <dbReference type="SAM" id="Phobius"/>
    </source>
</evidence>
<gene>
    <name evidence="3" type="ORF">A2Z33_07375</name>
</gene>
<dbReference type="Proteomes" id="UP000178448">
    <property type="component" value="Unassembled WGS sequence"/>
</dbReference>
<feature type="transmembrane region" description="Helical" evidence="2">
    <location>
        <begin position="36"/>
        <end position="55"/>
    </location>
</feature>
<organism evidence="3 4">
    <name type="scientific">Candidatus Gottesmanbacteria bacterium RBG_16_52_11</name>
    <dbReference type="NCBI Taxonomy" id="1798374"/>
    <lineage>
        <taxon>Bacteria</taxon>
        <taxon>Candidatus Gottesmaniibacteriota</taxon>
    </lineage>
</organism>
<reference evidence="3 4" key="1">
    <citation type="journal article" date="2016" name="Nat. Commun.">
        <title>Thousands of microbial genomes shed light on interconnected biogeochemical processes in an aquifer system.</title>
        <authorList>
            <person name="Anantharaman K."/>
            <person name="Brown C.T."/>
            <person name="Hug L.A."/>
            <person name="Sharon I."/>
            <person name="Castelle C.J."/>
            <person name="Probst A.J."/>
            <person name="Thomas B.C."/>
            <person name="Singh A."/>
            <person name="Wilkins M.J."/>
            <person name="Karaoz U."/>
            <person name="Brodie E.L."/>
            <person name="Williams K.H."/>
            <person name="Hubbard S.S."/>
            <person name="Banfield J.F."/>
        </authorList>
    </citation>
    <scope>NUCLEOTIDE SEQUENCE [LARGE SCALE GENOMIC DNA]</scope>
</reference>
<evidence type="ECO:0000256" key="1">
    <source>
        <dbReference type="SAM" id="MobiDB-lite"/>
    </source>
</evidence>
<proteinExistence type="predicted"/>
<comment type="caution">
    <text evidence="3">The sequence shown here is derived from an EMBL/GenBank/DDBJ whole genome shotgun (WGS) entry which is preliminary data.</text>
</comment>
<accession>A0A1F5YYU9</accession>
<keyword evidence="2" id="KW-0472">Membrane</keyword>
<protein>
    <submittedName>
        <fullName evidence="3">Uncharacterized protein</fullName>
    </submittedName>
</protein>
<feature type="region of interest" description="Disordered" evidence="1">
    <location>
        <begin position="1"/>
        <end position="26"/>
    </location>
</feature>
<dbReference type="AlphaFoldDB" id="A0A1F5YYU9"/>
<keyword evidence="2" id="KW-1133">Transmembrane helix</keyword>
<evidence type="ECO:0000313" key="3">
    <source>
        <dbReference type="EMBL" id="OGG05072.1"/>
    </source>
</evidence>
<name>A0A1F5YYU9_9BACT</name>